<organism evidence="1 2">
    <name type="scientific">Fusarium decemcellulare</name>
    <dbReference type="NCBI Taxonomy" id="57161"/>
    <lineage>
        <taxon>Eukaryota</taxon>
        <taxon>Fungi</taxon>
        <taxon>Dikarya</taxon>
        <taxon>Ascomycota</taxon>
        <taxon>Pezizomycotina</taxon>
        <taxon>Sordariomycetes</taxon>
        <taxon>Hypocreomycetidae</taxon>
        <taxon>Hypocreales</taxon>
        <taxon>Nectriaceae</taxon>
        <taxon>Fusarium</taxon>
        <taxon>Fusarium decemcellulare species complex</taxon>
    </lineage>
</organism>
<accession>A0ACC1RTM8</accession>
<comment type="caution">
    <text evidence="1">The sequence shown here is derived from an EMBL/GenBank/DDBJ whole genome shotgun (WGS) entry which is preliminary data.</text>
</comment>
<evidence type="ECO:0000313" key="1">
    <source>
        <dbReference type="EMBL" id="KAJ3525922.1"/>
    </source>
</evidence>
<evidence type="ECO:0000313" key="2">
    <source>
        <dbReference type="Proteomes" id="UP001148629"/>
    </source>
</evidence>
<dbReference type="EMBL" id="JANRMS010001827">
    <property type="protein sequence ID" value="KAJ3525922.1"/>
    <property type="molecule type" value="Genomic_DNA"/>
</dbReference>
<sequence length="287" mass="32199">MGVSAALIRTAAAISCQAESSFEFISHRRFGSSNLAHQLFKNVDSLPFCFITAHKCCDIVPSLQLCLIDAATTAQPFHIVHSCNRLFLVCSIRFLPFAVGMKPGGPSAGLTEEAMNAAFILEDRRDITAEQFEEANQMWLNGVRLTQTVREADENFVLSAITKDTAPLVPMDMRQDAPDSIIITTQTTAPDTGDDLIRGIVKRLEQVAISLDRDGKKDIALQIKSEAQTLFTPQAYRDRDNRTHDNEHKELVREMRQYMSHFRTIDINDLTKLITRTNTKNEGRIID</sequence>
<keyword evidence="2" id="KW-1185">Reference proteome</keyword>
<proteinExistence type="predicted"/>
<reference evidence="1" key="1">
    <citation type="submission" date="2022-08" db="EMBL/GenBank/DDBJ databases">
        <title>Genome Sequence of Fusarium decemcellulare.</title>
        <authorList>
            <person name="Buettner E."/>
        </authorList>
    </citation>
    <scope>NUCLEOTIDE SEQUENCE</scope>
    <source>
        <strain evidence="1">Babe19</strain>
    </source>
</reference>
<gene>
    <name evidence="1" type="ORF">NM208_g11431</name>
</gene>
<name>A0ACC1RTM8_9HYPO</name>
<protein>
    <submittedName>
        <fullName evidence="1">Uncharacterized protein</fullName>
    </submittedName>
</protein>
<dbReference type="Proteomes" id="UP001148629">
    <property type="component" value="Unassembled WGS sequence"/>
</dbReference>